<proteinExistence type="predicted"/>
<organism evidence="1 2">
    <name type="scientific">Aequorivita viscosa</name>
    <dbReference type="NCBI Taxonomy" id="797419"/>
    <lineage>
        <taxon>Bacteria</taxon>
        <taxon>Pseudomonadati</taxon>
        <taxon>Bacteroidota</taxon>
        <taxon>Flavobacteriia</taxon>
        <taxon>Flavobacteriales</taxon>
        <taxon>Flavobacteriaceae</taxon>
        <taxon>Aequorivita</taxon>
    </lineage>
</organism>
<sequence length="112" mass="13114">MSFKTLLAYQKGFSLAMEIFEISKTFPKEETYSLTDPIRRSSRSVCANIAEAYRKRRYERHFVSKLTDSDAENSETQVWLEFAKASAYISIETEEDFKTKSEEIGKRINYND</sequence>
<dbReference type="EMBL" id="FQYV01000004">
    <property type="protein sequence ID" value="SHI67637.1"/>
    <property type="molecule type" value="Genomic_DNA"/>
</dbReference>
<protein>
    <submittedName>
        <fullName evidence="1">Four helix bundle protein</fullName>
    </submittedName>
</protein>
<dbReference type="Proteomes" id="UP000184172">
    <property type="component" value="Unassembled WGS sequence"/>
</dbReference>
<dbReference type="PANTHER" id="PTHR38471">
    <property type="entry name" value="FOUR HELIX BUNDLE PROTEIN"/>
    <property type="match status" value="1"/>
</dbReference>
<dbReference type="NCBIfam" id="TIGR02436">
    <property type="entry name" value="four helix bundle protein"/>
    <property type="match status" value="1"/>
</dbReference>
<name>A0A1M6D306_9FLAO</name>
<dbReference type="Pfam" id="PF05635">
    <property type="entry name" value="23S_rRNA_IVP"/>
    <property type="match status" value="1"/>
</dbReference>
<dbReference type="CDD" id="cd16377">
    <property type="entry name" value="23S_rRNA_IVP_like"/>
    <property type="match status" value="1"/>
</dbReference>
<dbReference type="Gene3D" id="1.20.1440.60">
    <property type="entry name" value="23S rRNA-intervening sequence"/>
    <property type="match status" value="1"/>
</dbReference>
<keyword evidence="2" id="KW-1185">Reference proteome</keyword>
<reference evidence="2" key="1">
    <citation type="submission" date="2016-11" db="EMBL/GenBank/DDBJ databases">
        <authorList>
            <person name="Varghese N."/>
            <person name="Submissions S."/>
        </authorList>
    </citation>
    <scope>NUCLEOTIDE SEQUENCE [LARGE SCALE GENOMIC DNA]</scope>
    <source>
        <strain evidence="2">DSM 26349</strain>
    </source>
</reference>
<accession>A0A1M6D306</accession>
<evidence type="ECO:0000313" key="2">
    <source>
        <dbReference type="Proteomes" id="UP000184172"/>
    </source>
</evidence>
<dbReference type="PANTHER" id="PTHR38471:SF2">
    <property type="entry name" value="FOUR HELIX BUNDLE PROTEIN"/>
    <property type="match status" value="1"/>
</dbReference>
<dbReference type="InterPro" id="IPR012657">
    <property type="entry name" value="23S_rRNA-intervening_sequence"/>
</dbReference>
<dbReference type="AlphaFoldDB" id="A0A1M6D306"/>
<evidence type="ECO:0000313" key="1">
    <source>
        <dbReference type="EMBL" id="SHI67637.1"/>
    </source>
</evidence>
<gene>
    <name evidence="1" type="ORF">SAMN04487908_104141</name>
</gene>
<dbReference type="STRING" id="797419.SAMN05216556_105141"/>
<dbReference type="SUPFAM" id="SSF158446">
    <property type="entry name" value="IVS-encoded protein-like"/>
    <property type="match status" value="1"/>
</dbReference>
<dbReference type="InterPro" id="IPR036583">
    <property type="entry name" value="23S_rRNA_IVS_sf"/>
</dbReference>